<evidence type="ECO:0000256" key="1">
    <source>
        <dbReference type="ARBA" id="ARBA00006583"/>
    </source>
</evidence>
<dbReference type="Pfam" id="PF08299">
    <property type="entry name" value="Bac_DnaA_C"/>
    <property type="match status" value="1"/>
</dbReference>
<reference evidence="14 15" key="1">
    <citation type="submission" date="2018-06" db="EMBL/GenBank/DDBJ databases">
        <authorList>
            <consortium name="Pathogen Informatics"/>
            <person name="Doyle S."/>
        </authorList>
    </citation>
    <scope>NUCLEOTIDE SEQUENCE [LARGE SCALE GENOMIC DNA]</scope>
    <source>
        <strain evidence="14 15">NCTC13337</strain>
    </source>
</reference>
<dbReference type="InterPro" id="IPR003593">
    <property type="entry name" value="AAA+_ATPase"/>
</dbReference>
<comment type="caution">
    <text evidence="8">Lacks conserved residue(s) required for the propagation of feature annotation.</text>
</comment>
<dbReference type="SMART" id="SM00760">
    <property type="entry name" value="Bac_DnaA_C"/>
    <property type="match status" value="1"/>
</dbReference>
<comment type="subcellular location">
    <subcellularLocation>
        <location evidence="8">Cytoplasm</location>
    </subcellularLocation>
</comment>
<keyword evidence="7 8" id="KW-0238">DNA-binding</keyword>
<dbReference type="CDD" id="cd00009">
    <property type="entry name" value="AAA"/>
    <property type="match status" value="1"/>
</dbReference>
<dbReference type="CDD" id="cd06571">
    <property type="entry name" value="Bac_DnaA_C"/>
    <property type="match status" value="1"/>
</dbReference>
<name>A0A380MNE3_9GAMM</name>
<sequence>MIMLKYSAQLIQRFLVMNPTLRQTWKTVIDSLRPIINIDDATLLDSCELVEENGQYTIYVPNQFALKTLNEKLIGSIQLALDKKGIKNVQAKISNRDLFEYQERKKNNKEKPFESHLNVDYQFENFVVGQSNDNAYAAAKRVSEGQYSEGFNPLFIYGGTGLGKSHLMHAVGNALRANGHSRVLYLTAEEFTNDFINTIRNKRSMQEFSDYYRNVDALLIDDVQFLGDKDRSQAEFFHTFNSLFDRKRPIILTSDRYPKEIPDLEPRLQSRFGQGLTVSVVPPEFETRVAILHRKAETLNFYLPDEVAQFIAHNVVSNVRELEGALRKVYAMTQFKETTATQAIAREALKDLINAHNKQITLSNIRKVICSYYDIGQEDLDSASRKATVRLPRQVAMHLSRALTRHSTTEIGQNFGGRDHSTVLNACKRIDAMLEKDIEFSETYRNIKNMITG</sequence>
<comment type="domain">
    <text evidence="8">Domain I is involved in oligomerization and binding regulators, domain II is flexibile and of varying length in different bacteria, domain III forms the AAA+ region, while domain IV binds dsDNA.</text>
</comment>
<dbReference type="InterPro" id="IPR027417">
    <property type="entry name" value="P-loop_NTPase"/>
</dbReference>
<dbReference type="GO" id="GO:0005524">
    <property type="term" value="F:ATP binding"/>
    <property type="evidence" value="ECO:0007669"/>
    <property type="project" value="UniProtKB-UniRule"/>
</dbReference>
<dbReference type="GO" id="GO:0006270">
    <property type="term" value="P:DNA replication initiation"/>
    <property type="evidence" value="ECO:0007669"/>
    <property type="project" value="UniProtKB-UniRule"/>
</dbReference>
<dbReference type="GO" id="GO:0005886">
    <property type="term" value="C:plasma membrane"/>
    <property type="evidence" value="ECO:0007669"/>
    <property type="project" value="TreeGrafter"/>
</dbReference>
<dbReference type="InterPro" id="IPR010921">
    <property type="entry name" value="Trp_repressor/repl_initiator"/>
</dbReference>
<accession>A0A380MNE3</accession>
<dbReference type="InterPro" id="IPR013159">
    <property type="entry name" value="DnaA_C"/>
</dbReference>
<dbReference type="PANTHER" id="PTHR30050">
    <property type="entry name" value="CHROMOSOMAL REPLICATION INITIATOR PROTEIN DNAA"/>
    <property type="match status" value="1"/>
</dbReference>
<dbReference type="PROSITE" id="PS01008">
    <property type="entry name" value="DNAA"/>
    <property type="match status" value="1"/>
</dbReference>
<gene>
    <name evidence="8 14" type="primary">dnaA</name>
    <name evidence="14" type="ORF">NCTC13337_00593</name>
</gene>
<evidence type="ECO:0000256" key="8">
    <source>
        <dbReference type="HAMAP-Rule" id="MF_00377"/>
    </source>
</evidence>
<organism evidence="14 15">
    <name type="scientific">Suttonella ornithocola</name>
    <dbReference type="NCBI Taxonomy" id="279832"/>
    <lineage>
        <taxon>Bacteria</taxon>
        <taxon>Pseudomonadati</taxon>
        <taxon>Pseudomonadota</taxon>
        <taxon>Gammaproteobacteria</taxon>
        <taxon>Cardiobacteriales</taxon>
        <taxon>Cardiobacteriaceae</taxon>
        <taxon>Suttonella</taxon>
    </lineage>
</organism>
<keyword evidence="15" id="KW-1185">Reference proteome</keyword>
<dbReference type="SUPFAM" id="SSF48295">
    <property type="entry name" value="TrpR-like"/>
    <property type="match status" value="1"/>
</dbReference>
<comment type="function">
    <text evidence="8 10">Plays an essential role in the initiation and regulation of chromosomal replication. ATP-DnaA binds to the origin of replication (oriC) to initiate formation of the DNA replication initiation complex once per cell cycle. Binds the DnaA box (a 9 base pair repeat at the origin) and separates the double-stranded (ds)DNA. Forms a right-handed helical filament on oriC DNA; dsDNA binds to the exterior of the filament while single-stranded (ss)DNA is stabiized in the filament's interior. The ATP-DnaA-oriC complex binds and stabilizes one strand of the AT-rich DNA unwinding element (DUE), permitting loading of DNA polymerase. After initiation quickly degrades to an ADP-DnaA complex that is not apt for DNA replication. Binds acidic phospholipids.</text>
</comment>
<dbReference type="Gene3D" id="1.10.1750.10">
    <property type="match status" value="1"/>
</dbReference>
<feature type="binding site" evidence="8">
    <location>
        <position position="164"/>
    </location>
    <ligand>
        <name>ATP</name>
        <dbReference type="ChEBI" id="CHEBI:30616"/>
    </ligand>
</feature>
<dbReference type="InterPro" id="IPR020591">
    <property type="entry name" value="Chromosome_initiator_DnaA-like"/>
</dbReference>
<dbReference type="GO" id="GO:0003688">
    <property type="term" value="F:DNA replication origin binding"/>
    <property type="evidence" value="ECO:0007669"/>
    <property type="project" value="UniProtKB-UniRule"/>
</dbReference>
<keyword evidence="6 8" id="KW-0446">Lipid-binding</keyword>
<feature type="domain" description="AAA+ ATPase" evidence="12">
    <location>
        <begin position="150"/>
        <end position="282"/>
    </location>
</feature>
<evidence type="ECO:0000256" key="11">
    <source>
        <dbReference type="RuleBase" id="RU004227"/>
    </source>
</evidence>
<evidence type="ECO:0000256" key="5">
    <source>
        <dbReference type="ARBA" id="ARBA00022840"/>
    </source>
</evidence>
<dbReference type="SUPFAM" id="SSF52540">
    <property type="entry name" value="P-loop containing nucleoside triphosphate hydrolases"/>
    <property type="match status" value="1"/>
</dbReference>
<keyword evidence="4 8" id="KW-0547">Nucleotide-binding</keyword>
<dbReference type="Proteomes" id="UP000254601">
    <property type="component" value="Unassembled WGS sequence"/>
</dbReference>
<evidence type="ECO:0000256" key="3">
    <source>
        <dbReference type="ARBA" id="ARBA00022705"/>
    </source>
</evidence>
<dbReference type="InterPro" id="IPR013317">
    <property type="entry name" value="DnaA_dom"/>
</dbReference>
<evidence type="ECO:0000256" key="7">
    <source>
        <dbReference type="ARBA" id="ARBA00023125"/>
    </source>
</evidence>
<dbReference type="GO" id="GO:0005737">
    <property type="term" value="C:cytoplasm"/>
    <property type="evidence" value="ECO:0007669"/>
    <property type="project" value="UniProtKB-SubCell"/>
</dbReference>
<dbReference type="Pfam" id="PF00308">
    <property type="entry name" value="Bac_DnaA"/>
    <property type="match status" value="1"/>
</dbReference>
<dbReference type="GO" id="GO:0006275">
    <property type="term" value="P:regulation of DNA replication"/>
    <property type="evidence" value="ECO:0007669"/>
    <property type="project" value="UniProtKB-UniRule"/>
</dbReference>
<dbReference type="AlphaFoldDB" id="A0A380MNE3"/>
<evidence type="ECO:0000313" key="14">
    <source>
        <dbReference type="EMBL" id="SUO94150.1"/>
    </source>
</evidence>
<dbReference type="InterPro" id="IPR001957">
    <property type="entry name" value="Chromosome_initiator_DnaA"/>
</dbReference>
<keyword evidence="5 8" id="KW-0067">ATP-binding</keyword>
<evidence type="ECO:0000256" key="6">
    <source>
        <dbReference type="ARBA" id="ARBA00023121"/>
    </source>
</evidence>
<dbReference type="Gene3D" id="3.40.50.300">
    <property type="entry name" value="P-loop containing nucleotide triphosphate hydrolases"/>
    <property type="match status" value="1"/>
</dbReference>
<dbReference type="Gene3D" id="1.10.8.60">
    <property type="match status" value="1"/>
</dbReference>
<dbReference type="InterPro" id="IPR018312">
    <property type="entry name" value="Chromosome_initiator_DnaA_CS"/>
</dbReference>
<dbReference type="SMART" id="SM00382">
    <property type="entry name" value="AAA"/>
    <property type="match status" value="1"/>
</dbReference>
<protein>
    <recommendedName>
        <fullName evidence="8 9">Chromosomal replication initiator protein DnaA</fullName>
    </recommendedName>
</protein>
<dbReference type="PANTHER" id="PTHR30050:SF2">
    <property type="entry name" value="CHROMOSOMAL REPLICATION INITIATOR PROTEIN DNAA"/>
    <property type="match status" value="1"/>
</dbReference>
<feature type="binding site" evidence="8">
    <location>
        <position position="161"/>
    </location>
    <ligand>
        <name>ATP</name>
        <dbReference type="ChEBI" id="CHEBI:30616"/>
    </ligand>
</feature>
<feature type="domain" description="Chromosomal replication initiator DnaA C-terminal" evidence="13">
    <location>
        <begin position="361"/>
        <end position="430"/>
    </location>
</feature>
<dbReference type="NCBIfam" id="TIGR00362">
    <property type="entry name" value="DnaA"/>
    <property type="match status" value="1"/>
</dbReference>
<keyword evidence="2 8" id="KW-0963">Cytoplasm</keyword>
<evidence type="ECO:0000259" key="12">
    <source>
        <dbReference type="SMART" id="SM00382"/>
    </source>
</evidence>
<proteinExistence type="inferred from homology"/>
<dbReference type="EMBL" id="UHIC01000001">
    <property type="protein sequence ID" value="SUO94150.1"/>
    <property type="molecule type" value="Genomic_DNA"/>
</dbReference>
<feature type="region of interest" description="Domain I, interacts with DnaA modulators" evidence="8">
    <location>
        <begin position="1"/>
        <end position="112"/>
    </location>
</feature>
<dbReference type="GO" id="GO:0008289">
    <property type="term" value="F:lipid binding"/>
    <property type="evidence" value="ECO:0007669"/>
    <property type="project" value="UniProtKB-KW"/>
</dbReference>
<evidence type="ECO:0000256" key="2">
    <source>
        <dbReference type="ARBA" id="ARBA00022490"/>
    </source>
</evidence>
<keyword evidence="3 8" id="KW-0235">DNA replication</keyword>
<evidence type="ECO:0000256" key="9">
    <source>
        <dbReference type="NCBIfam" id="TIGR00362"/>
    </source>
</evidence>
<feature type="binding site" evidence="8">
    <location>
        <position position="163"/>
    </location>
    <ligand>
        <name>ATP</name>
        <dbReference type="ChEBI" id="CHEBI:30616"/>
    </ligand>
</feature>
<comment type="similarity">
    <text evidence="1 8 11">Belongs to the DnaA family.</text>
</comment>
<evidence type="ECO:0000313" key="15">
    <source>
        <dbReference type="Proteomes" id="UP000254601"/>
    </source>
</evidence>
<evidence type="ECO:0000259" key="13">
    <source>
        <dbReference type="SMART" id="SM00760"/>
    </source>
</evidence>
<dbReference type="HAMAP" id="MF_00377">
    <property type="entry name" value="DnaA_bact"/>
    <property type="match status" value="1"/>
</dbReference>
<evidence type="ECO:0000256" key="4">
    <source>
        <dbReference type="ARBA" id="ARBA00022741"/>
    </source>
</evidence>
<feature type="region of interest" description="Domain IV, binds dsDNA" evidence="8">
    <location>
        <begin position="334"/>
        <end position="453"/>
    </location>
</feature>
<evidence type="ECO:0000256" key="10">
    <source>
        <dbReference type="RuleBase" id="RU000577"/>
    </source>
</evidence>
<comment type="subunit">
    <text evidence="8">Oligomerizes as a right-handed, spiral filament on DNA at oriC.</text>
</comment>
<dbReference type="PRINTS" id="PR00051">
    <property type="entry name" value="DNAA"/>
</dbReference>
<feature type="binding site" evidence="8">
    <location>
        <position position="165"/>
    </location>
    <ligand>
        <name>ATP</name>
        <dbReference type="ChEBI" id="CHEBI:30616"/>
    </ligand>
</feature>